<dbReference type="Pfam" id="PF23395">
    <property type="entry name" value="SAM_6"/>
    <property type="match status" value="1"/>
</dbReference>
<dbReference type="Proteomes" id="UP000241818">
    <property type="component" value="Unassembled WGS sequence"/>
</dbReference>
<proteinExistence type="predicted"/>
<dbReference type="InterPro" id="IPR057559">
    <property type="entry name" value="SAM_6"/>
</dbReference>
<dbReference type="AlphaFoldDB" id="A0A2T3B007"/>
<reference evidence="4 5" key="1">
    <citation type="journal article" date="2018" name="New Phytol.">
        <title>Comparative genomics and transcriptomics depict ericoid mycorrhizal fungi as versatile saprotrophs and plant mutualists.</title>
        <authorList>
            <person name="Martino E."/>
            <person name="Morin E."/>
            <person name="Grelet G.A."/>
            <person name="Kuo A."/>
            <person name="Kohler A."/>
            <person name="Daghino S."/>
            <person name="Barry K.W."/>
            <person name="Cichocki N."/>
            <person name="Clum A."/>
            <person name="Dockter R.B."/>
            <person name="Hainaut M."/>
            <person name="Kuo R.C."/>
            <person name="LaButti K."/>
            <person name="Lindahl B.D."/>
            <person name="Lindquist E.A."/>
            <person name="Lipzen A."/>
            <person name="Khouja H.R."/>
            <person name="Magnuson J."/>
            <person name="Murat C."/>
            <person name="Ohm R.A."/>
            <person name="Singer S.W."/>
            <person name="Spatafora J.W."/>
            <person name="Wang M."/>
            <person name="Veneault-Fourrey C."/>
            <person name="Henrissat B."/>
            <person name="Grigoriev I.V."/>
            <person name="Martin F.M."/>
            <person name="Perotto S."/>
        </authorList>
    </citation>
    <scope>NUCLEOTIDE SEQUENCE [LARGE SCALE GENOMIC DNA]</scope>
    <source>
        <strain evidence="4 5">ATCC 22711</strain>
    </source>
</reference>
<evidence type="ECO:0000313" key="4">
    <source>
        <dbReference type="EMBL" id="PSS16722.1"/>
    </source>
</evidence>
<feature type="domain" description="SAM-like" evidence="3">
    <location>
        <begin position="906"/>
        <end position="983"/>
    </location>
</feature>
<evidence type="ECO:0000259" key="2">
    <source>
        <dbReference type="Pfam" id="PF23394"/>
    </source>
</evidence>
<protein>
    <submittedName>
        <fullName evidence="4">Uncharacterized protein</fullName>
    </submittedName>
</protein>
<dbReference type="OrthoDB" id="10257314at2759"/>
<feature type="compositionally biased region" description="Low complexity" evidence="1">
    <location>
        <begin position="687"/>
        <end position="698"/>
    </location>
</feature>
<accession>A0A2T3B007</accession>
<dbReference type="Pfam" id="PF23394">
    <property type="entry name" value="DUF7102"/>
    <property type="match status" value="1"/>
</dbReference>
<dbReference type="EMBL" id="KZ679012">
    <property type="protein sequence ID" value="PSS16722.1"/>
    <property type="molecule type" value="Genomic_DNA"/>
</dbReference>
<dbReference type="InParanoid" id="A0A2T3B007"/>
<keyword evidence="5" id="KW-1185">Reference proteome</keyword>
<gene>
    <name evidence="4" type="ORF">M430DRAFT_28471</name>
</gene>
<sequence length="988" mass="110419">MSRDQGRQRTGYQRVSSLTCIYPGGSRGLPLYNDICSACTPSTYKMSTAPCCVEEAEEEEDISALEYARLSGLSRNHLTEPFPPFPIPDFRDFGDSLTSDSHLRQLDLRASYSTDERLTISKDGARLIAWVSNPEPDELIDDIVRSMLGGREFRMMRLELPLLRSDHEIDCREFARREGFEVELENVRLPLELLDEEKNEGLGFSPRLWNLGAEKIEELKREKISVTRETLQYIQDAIRLDWTEANEKEVRSSILKYKPNTALDPVTPPLSPISSSPKIYEPSPSDPAFQVPILSDPASLTREDLSALEKHIFEQDVPTPIRNAVNNYDETSSCTYTGSETVRLADVYSPMASVENTLASPITDTSHVRREFLKVEETLTPLIPASIPKSVHFSDFIEEMLLDPSSSPPSDPFQNTHFEKLFGDAAKRATRQVEQETLIAADATARVEVPVMDFSLPDPPWKQLQKHQSPAIFLSILKAIINENAIGKELPTWPGWKHGEIKLKWNPFPHGLAQVAQQEKYPEDDSVWKVLVEGPGDDQIIDTSTLTWKPPGLRILKDDEDEEEEIEKGKFRREDVQNISSLVKKRRMEFEEERDNPLGQEPIQLKKHGLDTADEIAARPAGRQGTPKKRSIQEAEKLQDDQVDSEGFGLLMGGVFSAGNALDAFLELRGTKKPKLTSSSHFAKPPQQAQTQAQTTQAGLQHQSAMQHPMRKSPVTKPDLLPAPPLHLPTAPISAVVSSALLKRRALIKHLESQLPGLTLIERDFTAHNTTAWLPHSVTRSPIASPLDSEADLIVSPSMGIILTTLQKIKQKALPGQKTKPAIRDRLEKVSARYDKLVVLVSEARGDESTNGLDENDCKAFSEFVAFALGLEMVVLVRFVGGGEETMAKWLVSCIVQHAATPNSLLEEETHWELFLRRAGLNAFAAQVIIAAVKAPEGVDPRSPSKAGQFGLTAFVEMGREQRIERFGQLCGRRLMERVSSVLDARWE</sequence>
<dbReference type="RefSeq" id="XP_024720230.1">
    <property type="nucleotide sequence ID" value="XM_024865792.1"/>
</dbReference>
<organism evidence="4 5">
    <name type="scientific">Amorphotheca resinae ATCC 22711</name>
    <dbReference type="NCBI Taxonomy" id="857342"/>
    <lineage>
        <taxon>Eukaryota</taxon>
        <taxon>Fungi</taxon>
        <taxon>Dikarya</taxon>
        <taxon>Ascomycota</taxon>
        <taxon>Pezizomycotina</taxon>
        <taxon>Leotiomycetes</taxon>
        <taxon>Helotiales</taxon>
        <taxon>Amorphothecaceae</taxon>
        <taxon>Amorphotheca</taxon>
    </lineage>
</organism>
<feature type="compositionally biased region" description="Basic and acidic residues" evidence="1">
    <location>
        <begin position="631"/>
        <end position="640"/>
    </location>
</feature>
<evidence type="ECO:0000313" key="5">
    <source>
        <dbReference type="Proteomes" id="UP000241818"/>
    </source>
</evidence>
<evidence type="ECO:0000256" key="1">
    <source>
        <dbReference type="SAM" id="MobiDB-lite"/>
    </source>
</evidence>
<dbReference type="GeneID" id="36573873"/>
<feature type="region of interest" description="Disordered" evidence="1">
    <location>
        <begin position="617"/>
        <end position="642"/>
    </location>
</feature>
<dbReference type="InterPro" id="IPR055528">
    <property type="entry name" value="DUF7102"/>
</dbReference>
<name>A0A2T3B007_AMORE</name>
<feature type="domain" description="DUF7102" evidence="2">
    <location>
        <begin position="734"/>
        <end position="900"/>
    </location>
</feature>
<feature type="region of interest" description="Disordered" evidence="1">
    <location>
        <begin position="675"/>
        <end position="699"/>
    </location>
</feature>
<evidence type="ECO:0000259" key="3">
    <source>
        <dbReference type="Pfam" id="PF23395"/>
    </source>
</evidence>